<sequence>MKTTSITIAALLASAAEVAFAAPSSCNADDCLKAVRHLPGRSGGSRAFCAKYLTPTGAPIPTKLPRNVADHCKDQHNAVAPLRVSSACGCIAQATHTPTLPARAPTPTGNSTAPIAPTGKANNSIAPTGKANAHACAQVSASWAQQKKKKIDVPVVPAALAYECLNTVPLGKDEAIKLVDAIEPYLEWQSDAAFKKNPPKDYAYPGFDMFANLANVKSNLQAGKYASEYEFQIDLYKQVWAPGQDGHFVFYPDLLSKAFKFKRQSLPLVSISEDGTSLPQIKLQQEVVANAKTAQVITKINGVDAAQYLEDTVNAASLLQDADAAYNTMFWSKANAAAADPTVNSGFGTFVAGGRSAIFYHGPTTSLTFANGTTVVLDNLADVVGDMAGVTDGPSMYKQFCTSKPVASGPESPPRSSSLTGYPTPEISTQDGTVTGYYLKGQGLDDVAVITISSFGPSSTVEFQAVIMDFLSECKDAGKKKLVVDFQNNGGGALMLGYDFFRQLFPKTVQEGNSRWKLSKSHLETARVVSDMVKNVDPTAEGDSDLIELSEMWLNFRHDMNITNNNFLAFTDKFSPHPLKETDYTALMRFNLSDPIATSNPIHGVGIEITGYGSLTEQPQYFQPEDIVVLYDGSCSSTCTSAGEFLRHEGGVKSIAMGGRPKPGLIQGIGGVKGFQSLTFDDVHGFVGIAAQNTKDQKALAEFSRFTTLPMQRSTATSLNVRDQILRDNIDDGTPAQFIYEPSECRLFWTAPMISDVTEIWKAAANAAFNGAKCAYGGIAGSKPGRRSEASPKARGLMRPARLSETVDKTVVKHSSLWEARHMQVAIP</sequence>
<dbReference type="SUPFAM" id="SSF52096">
    <property type="entry name" value="ClpP/crotonase"/>
    <property type="match status" value="1"/>
</dbReference>
<dbReference type="InterPro" id="IPR052766">
    <property type="entry name" value="S41A_metabolite_peptidase"/>
</dbReference>
<feature type="region of interest" description="Disordered" evidence="1">
    <location>
        <begin position="402"/>
        <end position="425"/>
    </location>
</feature>
<evidence type="ECO:0000256" key="2">
    <source>
        <dbReference type="SAM" id="SignalP"/>
    </source>
</evidence>
<feature type="signal peptide" evidence="2">
    <location>
        <begin position="1"/>
        <end position="21"/>
    </location>
</feature>
<protein>
    <recommendedName>
        <fullName evidence="3">CPAF-like PDZ domain-containing protein</fullName>
    </recommendedName>
</protein>
<evidence type="ECO:0000313" key="4">
    <source>
        <dbReference type="EMBL" id="KAG6286458.1"/>
    </source>
</evidence>
<evidence type="ECO:0000313" key="5">
    <source>
        <dbReference type="Proteomes" id="UP000707071"/>
    </source>
</evidence>
<dbReference type="AlphaFoldDB" id="A0A9P7QF79"/>
<proteinExistence type="predicted"/>
<evidence type="ECO:0000259" key="3">
    <source>
        <dbReference type="Pfam" id="PF23658"/>
    </source>
</evidence>
<dbReference type="PANTHER" id="PTHR37049:SF4">
    <property type="entry name" value="RHODANESE DOMAIN-CONTAINING PROTEIN"/>
    <property type="match status" value="1"/>
</dbReference>
<reference evidence="4 5" key="1">
    <citation type="journal article" date="2020" name="bioRxiv">
        <title>Whole genome comparisons of ergot fungi reveals the divergence and evolution of species within the genus Claviceps are the result of varying mechanisms driving genome evolution and host range expansion.</title>
        <authorList>
            <person name="Wyka S.A."/>
            <person name="Mondo S.J."/>
            <person name="Liu M."/>
            <person name="Dettman J."/>
            <person name="Nalam V."/>
            <person name="Broders K.D."/>
        </authorList>
    </citation>
    <scope>NUCLEOTIDE SEQUENCE [LARGE SCALE GENOMIC DNA]</scope>
    <source>
        <strain evidence="4 5">Clav52</strain>
    </source>
</reference>
<dbReference type="Proteomes" id="UP000707071">
    <property type="component" value="Unassembled WGS sequence"/>
</dbReference>
<keyword evidence="2" id="KW-0732">Signal</keyword>
<dbReference type="EMBL" id="SRRH01000630">
    <property type="protein sequence ID" value="KAG6286458.1"/>
    <property type="molecule type" value="Genomic_DNA"/>
</dbReference>
<feature type="domain" description="CPAF-like PDZ" evidence="3">
    <location>
        <begin position="262"/>
        <end position="386"/>
    </location>
</feature>
<dbReference type="InterPro" id="IPR029045">
    <property type="entry name" value="ClpP/crotonase-like_dom_sf"/>
</dbReference>
<feature type="chain" id="PRO_5040273372" description="CPAF-like PDZ domain-containing protein" evidence="2">
    <location>
        <begin position="22"/>
        <end position="828"/>
    </location>
</feature>
<organism evidence="4 5">
    <name type="scientific">Claviceps aff. purpurea</name>
    <dbReference type="NCBI Taxonomy" id="1967640"/>
    <lineage>
        <taxon>Eukaryota</taxon>
        <taxon>Fungi</taxon>
        <taxon>Dikarya</taxon>
        <taxon>Ascomycota</taxon>
        <taxon>Pezizomycotina</taxon>
        <taxon>Sordariomycetes</taxon>
        <taxon>Hypocreomycetidae</taxon>
        <taxon>Hypocreales</taxon>
        <taxon>Clavicipitaceae</taxon>
        <taxon>Claviceps</taxon>
    </lineage>
</organism>
<dbReference type="PANTHER" id="PTHR37049">
    <property type="entry name" value="PEPTIDASE S41 FAMILY PROTEIN"/>
    <property type="match status" value="1"/>
</dbReference>
<feature type="compositionally biased region" description="Polar residues" evidence="1">
    <location>
        <begin position="414"/>
        <end position="425"/>
    </location>
</feature>
<comment type="caution">
    <text evidence="4">The sequence shown here is derived from an EMBL/GenBank/DDBJ whole genome shotgun (WGS) entry which is preliminary data.</text>
</comment>
<gene>
    <name evidence="4" type="ORF">E4U09_006730</name>
</gene>
<dbReference type="Gene3D" id="3.90.226.10">
    <property type="entry name" value="2-enoyl-CoA Hydratase, Chain A, domain 1"/>
    <property type="match status" value="1"/>
</dbReference>
<dbReference type="InterPro" id="IPR056186">
    <property type="entry name" value="PDZ_CPAF-rel"/>
</dbReference>
<dbReference type="Pfam" id="PF23658">
    <property type="entry name" value="PDZ_CPAF_rel"/>
    <property type="match status" value="1"/>
</dbReference>
<name>A0A9P7QF79_9HYPO</name>
<keyword evidence="5" id="KW-1185">Reference proteome</keyword>
<accession>A0A9P7QF79</accession>
<evidence type="ECO:0000256" key="1">
    <source>
        <dbReference type="SAM" id="MobiDB-lite"/>
    </source>
</evidence>